<dbReference type="Proteomes" id="UP000647172">
    <property type="component" value="Unassembled WGS sequence"/>
</dbReference>
<keyword evidence="6" id="KW-0046">Antibiotic resistance</keyword>
<keyword evidence="5 7" id="KW-0472">Membrane</keyword>
<sequence>MRTDPWVVVILIIIPGLLLAFFSDGLVGGPAQAVPGMAALFGFFGLSAIGIAFYRDHSWMTWDRLRASGTRPIDVVVGKLIPLSVVFLAQYALLFPLSWIIFDLDFHGSILGVALVAIALVAVEVGFGLLLTVVCSGINQLNALISIAALLLVGVGGALSPVGSFPGWVQAIAPASPVYWSFKGFQRVIVDNGSVGDVLRPVGILLAMAVGCFVLSAVLYDHEKRKSFFA</sequence>
<proteinExistence type="predicted"/>
<evidence type="ECO:0000313" key="9">
    <source>
        <dbReference type="EMBL" id="GIE51715.1"/>
    </source>
</evidence>
<protein>
    <recommendedName>
        <fullName evidence="8">ABC-2 type transporter transmembrane domain-containing protein</fullName>
    </recommendedName>
</protein>
<organism evidence="9 10">
    <name type="scientific">Actinoplanes nipponensis</name>
    <dbReference type="NCBI Taxonomy" id="135950"/>
    <lineage>
        <taxon>Bacteria</taxon>
        <taxon>Bacillati</taxon>
        <taxon>Actinomycetota</taxon>
        <taxon>Actinomycetes</taxon>
        <taxon>Micromonosporales</taxon>
        <taxon>Micromonosporaceae</taxon>
        <taxon>Actinoplanes</taxon>
    </lineage>
</organism>
<dbReference type="GO" id="GO:0046677">
    <property type="term" value="P:response to antibiotic"/>
    <property type="evidence" value="ECO:0007669"/>
    <property type="project" value="UniProtKB-KW"/>
</dbReference>
<dbReference type="RefSeq" id="WP_203772499.1">
    <property type="nucleotide sequence ID" value="NZ_BAAAYJ010000097.1"/>
</dbReference>
<dbReference type="GO" id="GO:0140359">
    <property type="term" value="F:ABC-type transporter activity"/>
    <property type="evidence" value="ECO:0007669"/>
    <property type="project" value="InterPro"/>
</dbReference>
<evidence type="ECO:0000259" key="8">
    <source>
        <dbReference type="Pfam" id="PF12698"/>
    </source>
</evidence>
<dbReference type="PANTHER" id="PTHR30294:SF38">
    <property type="entry name" value="TRANSPORT PERMEASE PROTEIN"/>
    <property type="match status" value="1"/>
</dbReference>
<evidence type="ECO:0000256" key="1">
    <source>
        <dbReference type="ARBA" id="ARBA00004651"/>
    </source>
</evidence>
<evidence type="ECO:0000256" key="2">
    <source>
        <dbReference type="ARBA" id="ARBA00022475"/>
    </source>
</evidence>
<dbReference type="EMBL" id="BOMQ01000061">
    <property type="protein sequence ID" value="GIE51715.1"/>
    <property type="molecule type" value="Genomic_DNA"/>
</dbReference>
<dbReference type="PANTHER" id="PTHR30294">
    <property type="entry name" value="MEMBRANE COMPONENT OF ABC TRANSPORTER YHHJ-RELATED"/>
    <property type="match status" value="1"/>
</dbReference>
<feature type="domain" description="ABC-2 type transporter transmembrane" evidence="8">
    <location>
        <begin position="34"/>
        <end position="217"/>
    </location>
</feature>
<reference evidence="9" key="1">
    <citation type="submission" date="2021-01" db="EMBL/GenBank/DDBJ databases">
        <title>Whole genome shotgun sequence of Actinoplanes nipponensis NBRC 14063.</title>
        <authorList>
            <person name="Komaki H."/>
            <person name="Tamura T."/>
        </authorList>
    </citation>
    <scope>NUCLEOTIDE SEQUENCE</scope>
    <source>
        <strain evidence="9">NBRC 14063</strain>
    </source>
</reference>
<name>A0A919JLV5_9ACTN</name>
<keyword evidence="3 7" id="KW-0812">Transmembrane</keyword>
<feature type="transmembrane region" description="Helical" evidence="7">
    <location>
        <begin position="202"/>
        <end position="220"/>
    </location>
</feature>
<dbReference type="Pfam" id="PF12698">
    <property type="entry name" value="ABC2_membrane_3"/>
    <property type="match status" value="1"/>
</dbReference>
<feature type="transmembrane region" description="Helical" evidence="7">
    <location>
        <begin position="7"/>
        <end position="27"/>
    </location>
</feature>
<dbReference type="AlphaFoldDB" id="A0A919JLV5"/>
<feature type="transmembrane region" description="Helical" evidence="7">
    <location>
        <begin position="141"/>
        <end position="159"/>
    </location>
</feature>
<accession>A0A919JLV5</accession>
<feature type="transmembrane region" description="Helical" evidence="7">
    <location>
        <begin position="33"/>
        <end position="54"/>
    </location>
</feature>
<comment type="subcellular location">
    <subcellularLocation>
        <location evidence="1">Cell membrane</location>
        <topology evidence="1">Multi-pass membrane protein</topology>
    </subcellularLocation>
</comment>
<dbReference type="GO" id="GO:0043190">
    <property type="term" value="C:ATP-binding cassette (ABC) transporter complex"/>
    <property type="evidence" value="ECO:0007669"/>
    <property type="project" value="InterPro"/>
</dbReference>
<dbReference type="PIRSF" id="PIRSF006648">
    <property type="entry name" value="DrrB"/>
    <property type="match status" value="1"/>
</dbReference>
<evidence type="ECO:0000256" key="4">
    <source>
        <dbReference type="ARBA" id="ARBA00022989"/>
    </source>
</evidence>
<keyword evidence="4 7" id="KW-1133">Transmembrane helix</keyword>
<evidence type="ECO:0000256" key="6">
    <source>
        <dbReference type="ARBA" id="ARBA00023251"/>
    </source>
</evidence>
<evidence type="ECO:0000256" key="3">
    <source>
        <dbReference type="ARBA" id="ARBA00022692"/>
    </source>
</evidence>
<dbReference type="InterPro" id="IPR013525">
    <property type="entry name" value="ABC2_TM"/>
</dbReference>
<dbReference type="InterPro" id="IPR051449">
    <property type="entry name" value="ABC-2_transporter_component"/>
</dbReference>
<dbReference type="InterPro" id="IPR000412">
    <property type="entry name" value="ABC_2_transport"/>
</dbReference>
<keyword evidence="10" id="KW-1185">Reference proteome</keyword>
<feature type="transmembrane region" description="Helical" evidence="7">
    <location>
        <begin position="75"/>
        <end position="102"/>
    </location>
</feature>
<evidence type="ECO:0000256" key="5">
    <source>
        <dbReference type="ARBA" id="ARBA00023136"/>
    </source>
</evidence>
<keyword evidence="2" id="KW-1003">Cell membrane</keyword>
<evidence type="ECO:0000313" key="10">
    <source>
        <dbReference type="Proteomes" id="UP000647172"/>
    </source>
</evidence>
<feature type="transmembrane region" description="Helical" evidence="7">
    <location>
        <begin position="108"/>
        <end position="134"/>
    </location>
</feature>
<gene>
    <name evidence="9" type="ORF">Ani05nite_52490</name>
</gene>
<evidence type="ECO:0000256" key="7">
    <source>
        <dbReference type="SAM" id="Phobius"/>
    </source>
</evidence>
<comment type="caution">
    <text evidence="9">The sequence shown here is derived from an EMBL/GenBank/DDBJ whole genome shotgun (WGS) entry which is preliminary data.</text>
</comment>